<evidence type="ECO:0000256" key="1">
    <source>
        <dbReference type="SAM" id="MobiDB-lite"/>
    </source>
</evidence>
<feature type="region of interest" description="Disordered" evidence="1">
    <location>
        <begin position="67"/>
        <end position="118"/>
    </location>
</feature>
<keyword evidence="3" id="KW-1185">Reference proteome</keyword>
<evidence type="ECO:0008006" key="4">
    <source>
        <dbReference type="Google" id="ProtNLM"/>
    </source>
</evidence>
<gene>
    <name evidence="2" type="ORF">NDU88_006142</name>
</gene>
<dbReference type="AlphaFoldDB" id="A0AAV7UK49"/>
<name>A0AAV7UK49_PLEWA</name>
<feature type="compositionally biased region" description="Polar residues" evidence="1">
    <location>
        <begin position="109"/>
        <end position="118"/>
    </location>
</feature>
<reference evidence="2" key="1">
    <citation type="journal article" date="2022" name="bioRxiv">
        <title>Sequencing and chromosome-scale assembly of the giantPleurodeles waltlgenome.</title>
        <authorList>
            <person name="Brown T."/>
            <person name="Elewa A."/>
            <person name="Iarovenko S."/>
            <person name="Subramanian E."/>
            <person name="Araus A.J."/>
            <person name="Petzold A."/>
            <person name="Susuki M."/>
            <person name="Suzuki K.-i.T."/>
            <person name="Hayashi T."/>
            <person name="Toyoda A."/>
            <person name="Oliveira C."/>
            <person name="Osipova E."/>
            <person name="Leigh N.D."/>
            <person name="Simon A."/>
            <person name="Yun M.H."/>
        </authorList>
    </citation>
    <scope>NUCLEOTIDE SEQUENCE</scope>
    <source>
        <strain evidence="2">20211129_DDA</strain>
        <tissue evidence="2">Liver</tissue>
    </source>
</reference>
<protein>
    <recommendedName>
        <fullName evidence="4">Secreted protein</fullName>
    </recommendedName>
</protein>
<comment type="caution">
    <text evidence="2">The sequence shown here is derived from an EMBL/GenBank/DDBJ whole genome shotgun (WGS) entry which is preliminary data.</text>
</comment>
<evidence type="ECO:0000313" key="3">
    <source>
        <dbReference type="Proteomes" id="UP001066276"/>
    </source>
</evidence>
<accession>A0AAV7UK49</accession>
<dbReference type="EMBL" id="JANPWB010000005">
    <property type="protein sequence ID" value="KAJ1189397.1"/>
    <property type="molecule type" value="Genomic_DNA"/>
</dbReference>
<evidence type="ECO:0000313" key="2">
    <source>
        <dbReference type="EMBL" id="KAJ1189397.1"/>
    </source>
</evidence>
<sequence length="118" mass="12017">MNRGPPAGLLGRIPMGAAWSGAALGHGAALHCSCWGSPWTRGAQTSTEKINGCIGLAALKAGESRLTRTGPRHPALGKLHPPKGTVLAASTSGLNQQTPCGLAPRISGPQPSSLNREH</sequence>
<dbReference type="Proteomes" id="UP001066276">
    <property type="component" value="Chromosome 3_1"/>
</dbReference>
<organism evidence="2 3">
    <name type="scientific">Pleurodeles waltl</name>
    <name type="common">Iberian ribbed newt</name>
    <dbReference type="NCBI Taxonomy" id="8319"/>
    <lineage>
        <taxon>Eukaryota</taxon>
        <taxon>Metazoa</taxon>
        <taxon>Chordata</taxon>
        <taxon>Craniata</taxon>
        <taxon>Vertebrata</taxon>
        <taxon>Euteleostomi</taxon>
        <taxon>Amphibia</taxon>
        <taxon>Batrachia</taxon>
        <taxon>Caudata</taxon>
        <taxon>Salamandroidea</taxon>
        <taxon>Salamandridae</taxon>
        <taxon>Pleurodelinae</taxon>
        <taxon>Pleurodeles</taxon>
    </lineage>
</organism>
<proteinExistence type="predicted"/>
<feature type="compositionally biased region" description="Polar residues" evidence="1">
    <location>
        <begin position="88"/>
        <end position="99"/>
    </location>
</feature>